<evidence type="ECO:0000313" key="3">
    <source>
        <dbReference type="WBParaSite" id="jg14083"/>
    </source>
</evidence>
<dbReference type="AlphaFoldDB" id="A0A915D0G4"/>
<keyword evidence="2" id="KW-1185">Reference proteome</keyword>
<accession>A0A915D0G4</accession>
<feature type="region of interest" description="Disordered" evidence="1">
    <location>
        <begin position="34"/>
        <end position="53"/>
    </location>
</feature>
<name>A0A915D0G4_9BILA</name>
<reference evidence="3" key="1">
    <citation type="submission" date="2022-11" db="UniProtKB">
        <authorList>
            <consortium name="WormBaseParasite"/>
        </authorList>
    </citation>
    <scope>IDENTIFICATION</scope>
</reference>
<protein>
    <submittedName>
        <fullName evidence="3">Uncharacterized protein</fullName>
    </submittedName>
</protein>
<evidence type="ECO:0000256" key="1">
    <source>
        <dbReference type="SAM" id="MobiDB-lite"/>
    </source>
</evidence>
<sequence length="135" mass="15364">MDKVHDEESDGYDMPYHGGDTLISGQSFRAASQSSFAMSSSKSTRKPKIGLSRSKTLSKIKEREVSCENFADPKCSSARRKTYPWPTSDFLWGAAQFHQKQDSSPFHEYELKSEFPDGARKSISLFEILMFFFVN</sequence>
<dbReference type="WBParaSite" id="jg14083">
    <property type="protein sequence ID" value="jg14083"/>
    <property type="gene ID" value="jg14083"/>
</dbReference>
<dbReference type="Proteomes" id="UP000887574">
    <property type="component" value="Unplaced"/>
</dbReference>
<organism evidence="2 3">
    <name type="scientific">Ditylenchus dipsaci</name>
    <dbReference type="NCBI Taxonomy" id="166011"/>
    <lineage>
        <taxon>Eukaryota</taxon>
        <taxon>Metazoa</taxon>
        <taxon>Ecdysozoa</taxon>
        <taxon>Nematoda</taxon>
        <taxon>Chromadorea</taxon>
        <taxon>Rhabditida</taxon>
        <taxon>Tylenchina</taxon>
        <taxon>Tylenchomorpha</taxon>
        <taxon>Sphaerularioidea</taxon>
        <taxon>Anguinidae</taxon>
        <taxon>Anguininae</taxon>
        <taxon>Ditylenchus</taxon>
    </lineage>
</organism>
<evidence type="ECO:0000313" key="2">
    <source>
        <dbReference type="Proteomes" id="UP000887574"/>
    </source>
</evidence>
<proteinExistence type="predicted"/>